<protein>
    <submittedName>
        <fullName evidence="1">Uncharacterized protein</fullName>
    </submittedName>
</protein>
<name>A0A934MDZ3_9RHOB</name>
<evidence type="ECO:0000313" key="2">
    <source>
        <dbReference type="Proteomes" id="UP000642488"/>
    </source>
</evidence>
<proteinExistence type="predicted"/>
<dbReference type="RefSeq" id="WP_198917623.1">
    <property type="nucleotide sequence ID" value="NZ_JAEKPD010000025.1"/>
</dbReference>
<sequence>MSKWRSLNQLRACEDAACGLPAGFFRLRYFHGKEMRLADYVDEQRYHAGKMRFHNEKLHGAGILCGLKLSVLQPEGTALRVAKGAALDDCGREIVVGFDQCVDVAAWFARQAYEMQGQDDNPCAPDAENRVKLCVLIRYAECVGGPEPAPPAPCPPPDPCACGGGGACGCATPTRAADPCAEGAEFGRVAEEFELRLMFADEARRVSHHELFPDAAEIDAALAGAAPTVGLLSALAPAIRARCPAADDGWLLLGCFHVRVEANDPARVVAIEDVDHGAAAQVLLSTEVIQYLLGGLIDEVGPGMAGPRVGGIGMRLLPDGRYQIALGLTAQIEPTSLEPEASFQIRAMSATGWQVPAANAMVATYGTAIAGDHHLEGPTIYLAFNNANGFLAEGGRYELFATEEVAPIVDDKLRRLRPRHLSWRFGLTTDPGTGALQMQPLGG</sequence>
<keyword evidence="2" id="KW-1185">Reference proteome</keyword>
<dbReference type="EMBL" id="JAEKPD010000025">
    <property type="protein sequence ID" value="MBJ3764448.1"/>
    <property type="molecule type" value="Genomic_DNA"/>
</dbReference>
<gene>
    <name evidence="1" type="ORF">ILP92_17060</name>
</gene>
<accession>A0A934MDZ3</accession>
<comment type="caution">
    <text evidence="1">The sequence shown here is derived from an EMBL/GenBank/DDBJ whole genome shotgun (WGS) entry which is preliminary data.</text>
</comment>
<dbReference type="AlphaFoldDB" id="A0A934MDZ3"/>
<reference evidence="1" key="1">
    <citation type="submission" date="2020-12" db="EMBL/GenBank/DDBJ databases">
        <title>Bacterial taxonomy.</title>
        <authorList>
            <person name="Pan X."/>
        </authorList>
    </citation>
    <scope>NUCLEOTIDE SEQUENCE</scope>
    <source>
        <strain evidence="1">KCTC 52957</strain>
    </source>
</reference>
<evidence type="ECO:0000313" key="1">
    <source>
        <dbReference type="EMBL" id="MBJ3764448.1"/>
    </source>
</evidence>
<organism evidence="1 2">
    <name type="scientific">Palleronia pontilimi</name>
    <dbReference type="NCBI Taxonomy" id="1964209"/>
    <lineage>
        <taxon>Bacteria</taxon>
        <taxon>Pseudomonadati</taxon>
        <taxon>Pseudomonadota</taxon>
        <taxon>Alphaproteobacteria</taxon>
        <taxon>Rhodobacterales</taxon>
        <taxon>Roseobacteraceae</taxon>
        <taxon>Palleronia</taxon>
    </lineage>
</organism>
<dbReference type="Proteomes" id="UP000642488">
    <property type="component" value="Unassembled WGS sequence"/>
</dbReference>